<dbReference type="Proteomes" id="UP000018566">
    <property type="component" value="Chromosome"/>
</dbReference>
<keyword evidence="1" id="KW-0472">Membrane</keyword>
<evidence type="ECO:0000313" key="3">
    <source>
        <dbReference type="Proteomes" id="UP000018566"/>
    </source>
</evidence>
<keyword evidence="1" id="KW-0812">Transmembrane</keyword>
<evidence type="ECO:0000313" key="2">
    <source>
        <dbReference type="EMBL" id="AHA71502.1"/>
    </source>
</evidence>
<gene>
    <name evidence="2" type="ORF">YBT1518_11595</name>
</gene>
<dbReference type="EMBL" id="CP005935">
    <property type="protein sequence ID" value="AHA71502.1"/>
    <property type="molecule type" value="Genomic_DNA"/>
</dbReference>
<sequence length="54" mass="5982">MYFYRSAIFSSFFFPQPMGKKVLTAIVALIIGGIGIGISYLLENFSSKSKNISK</sequence>
<organism evidence="2 3">
    <name type="scientific">Bacillus thuringiensis YBT-1518</name>
    <dbReference type="NCBI Taxonomy" id="529122"/>
    <lineage>
        <taxon>Bacteria</taxon>
        <taxon>Bacillati</taxon>
        <taxon>Bacillota</taxon>
        <taxon>Bacilli</taxon>
        <taxon>Bacillales</taxon>
        <taxon>Bacillaceae</taxon>
        <taxon>Bacillus</taxon>
        <taxon>Bacillus cereus group</taxon>
    </lineage>
</organism>
<reference evidence="2 3" key="1">
    <citation type="submission" date="2013-05" db="EMBL/GenBank/DDBJ databases">
        <title>Complete genome sequence of Bacillus thuringiensis YBT-1518, a typical strain with high toxicity to nematode.</title>
        <authorList>
            <person name="Wang P."/>
            <person name="Zhang C."/>
            <person name="Guo M."/>
            <person name="Guo S."/>
            <person name="Zhu Y."/>
            <person name="Zheng J."/>
            <person name="Zhu L."/>
            <person name="Ruan L."/>
            <person name="Peng D."/>
            <person name="Sun M."/>
        </authorList>
    </citation>
    <scope>NUCLEOTIDE SEQUENCE [LARGE SCALE GENOMIC DNA]</scope>
    <source>
        <strain evidence="2 3">YBT-1518</strain>
    </source>
</reference>
<protein>
    <submittedName>
        <fullName evidence="2">Uncharacterized protein</fullName>
    </submittedName>
</protein>
<proteinExistence type="predicted"/>
<keyword evidence="1" id="KW-1133">Transmembrane helix</keyword>
<evidence type="ECO:0000256" key="1">
    <source>
        <dbReference type="SAM" id="Phobius"/>
    </source>
</evidence>
<dbReference type="AlphaFoldDB" id="A0A9W3KE75"/>
<feature type="transmembrane region" description="Helical" evidence="1">
    <location>
        <begin position="22"/>
        <end position="42"/>
    </location>
</feature>
<accession>A0A9W3KE75</accession>
<dbReference type="KEGG" id="bthu:YBT1518_11595"/>
<name>A0A9W3KE75_BACTU</name>